<proteinExistence type="predicted"/>
<reference evidence="1 2" key="1">
    <citation type="submission" date="2013-09" db="EMBL/GenBank/DDBJ databases">
        <title>High correlation between genotypes and phenotypes of environmental bacteria Comamonas testosteroni strains.</title>
        <authorList>
            <person name="Liu L."/>
            <person name="Zhu W."/>
            <person name="Xia X."/>
            <person name="Xu B."/>
            <person name="Luo M."/>
            <person name="Wang G."/>
        </authorList>
    </citation>
    <scope>NUCLEOTIDE SEQUENCE [LARGE SCALE GENOMIC DNA]</scope>
    <source>
        <strain evidence="1 2">JL40</strain>
    </source>
</reference>
<evidence type="ECO:0000313" key="2">
    <source>
        <dbReference type="Proteomes" id="UP000029553"/>
    </source>
</evidence>
<comment type="caution">
    <text evidence="1">The sequence shown here is derived from an EMBL/GenBank/DDBJ whole genome shotgun (WGS) entry which is preliminary data.</text>
</comment>
<dbReference type="EMBL" id="AWOR01000049">
    <property type="protein sequence ID" value="KGH28559.1"/>
    <property type="molecule type" value="Genomic_DNA"/>
</dbReference>
<dbReference type="AlphaFoldDB" id="A0A096FF53"/>
<gene>
    <name evidence="1" type="ORF">P353_15300</name>
</gene>
<dbReference type="SUPFAM" id="SSF48498">
    <property type="entry name" value="Tetracyclin repressor-like, C-terminal domain"/>
    <property type="match status" value="1"/>
</dbReference>
<dbReference type="Proteomes" id="UP000029553">
    <property type="component" value="Unassembled WGS sequence"/>
</dbReference>
<name>A0A096FF53_COMTE</name>
<protein>
    <submittedName>
        <fullName evidence="1">Uncharacterized protein</fullName>
    </submittedName>
</protein>
<evidence type="ECO:0000313" key="1">
    <source>
        <dbReference type="EMBL" id="KGH28559.1"/>
    </source>
</evidence>
<dbReference type="InterPro" id="IPR036271">
    <property type="entry name" value="Tet_transcr_reg_TetR-rel_C_sf"/>
</dbReference>
<accession>A0A096FF53</accession>
<organism evidence="1 2">
    <name type="scientific">Comamonas testosteroni</name>
    <name type="common">Pseudomonas testosteroni</name>
    <dbReference type="NCBI Taxonomy" id="285"/>
    <lineage>
        <taxon>Bacteria</taxon>
        <taxon>Pseudomonadati</taxon>
        <taxon>Pseudomonadota</taxon>
        <taxon>Betaproteobacteria</taxon>
        <taxon>Burkholderiales</taxon>
        <taxon>Comamonadaceae</taxon>
        <taxon>Comamonas</taxon>
    </lineage>
</organism>
<sequence length="123" mass="13458">MAESSACGIEQTVELTKGIDLPTFVRSYLSREHRDNRAAGCTMAALGSDAAHQTQEVKRSIESLLQAFEQGCSASEREGNDEVRAKSIDTCAYRRGPERANFDSPERLAMLSSHSLMTVSFLA</sequence>
<dbReference type="Gene3D" id="1.10.357.10">
    <property type="entry name" value="Tetracycline Repressor, domain 2"/>
    <property type="match status" value="1"/>
</dbReference>